<dbReference type="SUPFAM" id="SSF48452">
    <property type="entry name" value="TPR-like"/>
    <property type="match status" value="2"/>
</dbReference>
<dbReference type="EMBL" id="JBHSKP010000020">
    <property type="protein sequence ID" value="MFC5155128.1"/>
    <property type="molecule type" value="Genomic_DNA"/>
</dbReference>
<dbReference type="InterPro" id="IPR001387">
    <property type="entry name" value="Cro/C1-type_HTH"/>
</dbReference>
<dbReference type="InterPro" id="IPR011990">
    <property type="entry name" value="TPR-like_helical_dom_sf"/>
</dbReference>
<keyword evidence="3" id="KW-0067">ATP-binding</keyword>
<dbReference type="Gene3D" id="1.10.260.40">
    <property type="entry name" value="lambda repressor-like DNA-binding domains"/>
    <property type="match status" value="1"/>
</dbReference>
<protein>
    <submittedName>
        <fullName evidence="3">ATP-binding protein</fullName>
    </submittedName>
</protein>
<name>A0ABW0AQW9_9ACTN</name>
<gene>
    <name evidence="3" type="ORF">ACFPRH_25675</name>
</gene>
<dbReference type="Gene3D" id="3.40.50.300">
    <property type="entry name" value="P-loop containing nucleotide triphosphate hydrolases"/>
    <property type="match status" value="1"/>
</dbReference>
<keyword evidence="4" id="KW-1185">Reference proteome</keyword>
<dbReference type="SMART" id="SM00530">
    <property type="entry name" value="HTH_XRE"/>
    <property type="match status" value="1"/>
</dbReference>
<evidence type="ECO:0000256" key="1">
    <source>
        <dbReference type="SAM" id="MobiDB-lite"/>
    </source>
</evidence>
<feature type="region of interest" description="Disordered" evidence="1">
    <location>
        <begin position="451"/>
        <end position="471"/>
    </location>
</feature>
<proteinExistence type="predicted"/>
<comment type="caution">
    <text evidence="3">The sequence shown here is derived from an EMBL/GenBank/DDBJ whole genome shotgun (WGS) entry which is preliminary data.</text>
</comment>
<dbReference type="Pfam" id="PF13560">
    <property type="entry name" value="HTH_31"/>
    <property type="match status" value="1"/>
</dbReference>
<dbReference type="RefSeq" id="WP_344471661.1">
    <property type="nucleotide sequence ID" value="NZ_BAAASB010000001.1"/>
</dbReference>
<dbReference type="Gene3D" id="1.25.40.10">
    <property type="entry name" value="Tetratricopeptide repeat domain"/>
    <property type="match status" value="2"/>
</dbReference>
<evidence type="ECO:0000313" key="4">
    <source>
        <dbReference type="Proteomes" id="UP001596160"/>
    </source>
</evidence>
<keyword evidence="3" id="KW-0547">Nucleotide-binding</keyword>
<dbReference type="Pfam" id="PF13424">
    <property type="entry name" value="TPR_12"/>
    <property type="match status" value="1"/>
</dbReference>
<reference evidence="4" key="1">
    <citation type="journal article" date="2019" name="Int. J. Syst. Evol. Microbiol.">
        <title>The Global Catalogue of Microorganisms (GCM) 10K type strain sequencing project: providing services to taxonomists for standard genome sequencing and annotation.</title>
        <authorList>
            <consortium name="The Broad Institute Genomics Platform"/>
            <consortium name="The Broad Institute Genome Sequencing Center for Infectious Disease"/>
            <person name="Wu L."/>
            <person name="Ma J."/>
        </authorList>
    </citation>
    <scope>NUCLEOTIDE SEQUENCE [LARGE SCALE GENOMIC DNA]</scope>
    <source>
        <strain evidence="4">PCU 266</strain>
    </source>
</reference>
<dbReference type="SUPFAM" id="SSF52540">
    <property type="entry name" value="P-loop containing nucleoside triphosphate hydrolases"/>
    <property type="match status" value="1"/>
</dbReference>
<dbReference type="PANTHER" id="PTHR47691">
    <property type="entry name" value="REGULATOR-RELATED"/>
    <property type="match status" value="1"/>
</dbReference>
<dbReference type="PROSITE" id="PS50943">
    <property type="entry name" value="HTH_CROC1"/>
    <property type="match status" value="1"/>
</dbReference>
<dbReference type="InterPro" id="IPR027417">
    <property type="entry name" value="P-loop_NTPase"/>
</dbReference>
<dbReference type="InterPro" id="IPR010982">
    <property type="entry name" value="Lambda_DNA-bd_dom_sf"/>
</dbReference>
<feature type="domain" description="HTH cro/C1-type" evidence="2">
    <location>
        <begin position="13"/>
        <end position="68"/>
    </location>
</feature>
<sequence>MTRPIPGEFGQRLRALRAGAGLSQERLAHSAGLSVRALANLERGRTTGPQRHTVQALSRALGLSADETRSLEAAAVPGRARHRQAKAAGPTPPGILALPRDAGDFTARGAALTALEHLADGAEPDCPSVAVVAGAPGLGKTAFAVHAAHRLAARFPDGQLCLDLRAMDPEPVRPGDALARLLAALGVAAQTVPRATEDRAGLLRSLTATRRLLLILDNAADEEQIRPLLPGSGTCLTIVTSRNCLSGLDAVHRVELPLLRREEAVELLTRIVGTERIARETQAARDLADSCGRLPLALRIAGQRLAARPGESLAKLAALLDREHRRLDLLQTGDRQVRSAFALSYRQLDDVSRLLWRRCALAAGQDLSPETAALLAGIPLRDAQLRLDRLCDRGLLHTDPAAERYRFHDLLRLFAAEQAATEDDPPSRDAALDRTARWMLARATAAALHFDAEPHNGPSGDPDPATAPTGRDPARAWLEAERAQWLAALHHARTTGRHRQAVDAARAMYWFSDLTQHWPQWVDVFRCAADAARALGSPREEAAHLNNLAWAHNRCAHDPRAALESADAALAVARACEDPLQTGWALGHGAGALRRLGRMDEAIARLRASAACHHDNPTPQGRLAELTALNTLGEALLQHGHPDRALEAHLHSLEIYDRGIPGQTPHLLAIYHGVILQHLGNDYAALERWQEAEAALRTSWDILEELDIPAWLGPTQLELGRVLRHLDRTDEARTALTAALHTLTAHHHPRQAEAAAELRTLDSARH</sequence>
<evidence type="ECO:0000313" key="3">
    <source>
        <dbReference type="EMBL" id="MFC5155128.1"/>
    </source>
</evidence>
<dbReference type="Proteomes" id="UP001596160">
    <property type="component" value="Unassembled WGS sequence"/>
</dbReference>
<dbReference type="SUPFAM" id="SSF47413">
    <property type="entry name" value="lambda repressor-like DNA-binding domains"/>
    <property type="match status" value="1"/>
</dbReference>
<organism evidence="3 4">
    <name type="scientific">Streptomyces amakusaensis</name>
    <dbReference type="NCBI Taxonomy" id="67271"/>
    <lineage>
        <taxon>Bacteria</taxon>
        <taxon>Bacillati</taxon>
        <taxon>Actinomycetota</taxon>
        <taxon>Actinomycetes</taxon>
        <taxon>Kitasatosporales</taxon>
        <taxon>Streptomycetaceae</taxon>
        <taxon>Streptomyces</taxon>
    </lineage>
</organism>
<dbReference type="PRINTS" id="PR00364">
    <property type="entry name" value="DISEASERSIST"/>
</dbReference>
<dbReference type="PANTHER" id="PTHR47691:SF3">
    <property type="entry name" value="HTH-TYPE TRANSCRIPTIONAL REGULATOR RV0890C-RELATED"/>
    <property type="match status" value="1"/>
</dbReference>
<dbReference type="CDD" id="cd00093">
    <property type="entry name" value="HTH_XRE"/>
    <property type="match status" value="1"/>
</dbReference>
<evidence type="ECO:0000259" key="2">
    <source>
        <dbReference type="PROSITE" id="PS50943"/>
    </source>
</evidence>
<dbReference type="GO" id="GO:0005524">
    <property type="term" value="F:ATP binding"/>
    <property type="evidence" value="ECO:0007669"/>
    <property type="project" value="UniProtKB-KW"/>
</dbReference>
<accession>A0ABW0AQW9</accession>